<dbReference type="SUPFAM" id="SSF159042">
    <property type="entry name" value="Plus3-like"/>
    <property type="match status" value="1"/>
</dbReference>
<sequence length="288" mass="31369">MPLTEEQGELFLAARQAQLTRTEALQVIMSDAPHSVFYGAFVRVLLELQDCTEDYVIARIGAVTTGETYGGFSHNSSVRTDKYLLLVLPSALASINGTQYQLNSISNSLMTEAEFARWVEMMHTSVCIPRVPGGGERDYSKDLFSSNSVLPTKQELHDIGNQLHVTALGSVGGVGDYNNQMGYEHRRGRRGHIPQLRSEDLHHGEQAGVPVAAQGSNVQESRSTSSVFDANTLARRAPVSRRADSNRTLSRHQSSNNIHSVITPRGGNNSGSATFNPSGSLFRVNVSP</sequence>
<dbReference type="InterPro" id="IPR036128">
    <property type="entry name" value="Plus3-like_sf"/>
</dbReference>
<feature type="region of interest" description="Disordered" evidence="1">
    <location>
        <begin position="237"/>
        <end position="279"/>
    </location>
</feature>
<feature type="non-terminal residue" evidence="3">
    <location>
        <position position="288"/>
    </location>
</feature>
<evidence type="ECO:0000259" key="2">
    <source>
        <dbReference type="SMART" id="SM00719"/>
    </source>
</evidence>
<evidence type="ECO:0000256" key="1">
    <source>
        <dbReference type="SAM" id="MobiDB-lite"/>
    </source>
</evidence>
<name>G0U8D0_TRYVY</name>
<dbReference type="SMART" id="SM00719">
    <property type="entry name" value="Plus3"/>
    <property type="match status" value="1"/>
</dbReference>
<feature type="compositionally biased region" description="Polar residues" evidence="1">
    <location>
        <begin position="246"/>
        <end position="279"/>
    </location>
</feature>
<protein>
    <recommendedName>
        <fullName evidence="2">Plus3 domain-containing protein</fullName>
    </recommendedName>
</protein>
<feature type="domain" description="Plus3" evidence="2">
    <location>
        <begin position="8"/>
        <end position="124"/>
    </location>
</feature>
<dbReference type="VEuPathDB" id="TriTrypDB:TvY486_1113370"/>
<dbReference type="GO" id="GO:0003677">
    <property type="term" value="F:DNA binding"/>
    <property type="evidence" value="ECO:0007669"/>
    <property type="project" value="InterPro"/>
</dbReference>
<dbReference type="Pfam" id="PF03126">
    <property type="entry name" value="Plus-3"/>
    <property type="match status" value="1"/>
</dbReference>
<proteinExistence type="predicted"/>
<dbReference type="Gene3D" id="3.90.70.200">
    <property type="entry name" value="Plus-3 domain"/>
    <property type="match status" value="1"/>
</dbReference>
<organism evidence="3">
    <name type="scientific">Trypanosoma vivax (strain Y486)</name>
    <dbReference type="NCBI Taxonomy" id="1055687"/>
    <lineage>
        <taxon>Eukaryota</taxon>
        <taxon>Discoba</taxon>
        <taxon>Euglenozoa</taxon>
        <taxon>Kinetoplastea</taxon>
        <taxon>Metakinetoplastina</taxon>
        <taxon>Trypanosomatida</taxon>
        <taxon>Trypanosomatidae</taxon>
        <taxon>Trypanosoma</taxon>
        <taxon>Duttonella</taxon>
    </lineage>
</organism>
<dbReference type="InterPro" id="IPR004343">
    <property type="entry name" value="Plus-3_dom"/>
</dbReference>
<gene>
    <name evidence="3" type="ORF">TVY486_1113370</name>
</gene>
<dbReference type="AlphaFoldDB" id="G0U8D0"/>
<reference evidence="3" key="1">
    <citation type="journal article" date="2012" name="Proc. Natl. Acad. Sci. U.S.A.">
        <title>Antigenic diversity is generated by distinct evolutionary mechanisms in African trypanosome species.</title>
        <authorList>
            <person name="Jackson A.P."/>
            <person name="Berry A."/>
            <person name="Aslett M."/>
            <person name="Allison H.C."/>
            <person name="Burton P."/>
            <person name="Vavrova-Anderson J."/>
            <person name="Brown R."/>
            <person name="Browne H."/>
            <person name="Corton N."/>
            <person name="Hauser H."/>
            <person name="Gamble J."/>
            <person name="Gilderthorp R."/>
            <person name="Marcello L."/>
            <person name="McQuillan J."/>
            <person name="Otto T.D."/>
            <person name="Quail M.A."/>
            <person name="Sanders M.J."/>
            <person name="van Tonder A."/>
            <person name="Ginger M.L."/>
            <person name="Field M.C."/>
            <person name="Barry J.D."/>
            <person name="Hertz-Fowler C."/>
            <person name="Berriman M."/>
        </authorList>
    </citation>
    <scope>NUCLEOTIDE SEQUENCE</scope>
    <source>
        <strain evidence="3">Y486</strain>
    </source>
</reference>
<accession>G0U8D0</accession>
<evidence type="ECO:0000313" key="3">
    <source>
        <dbReference type="EMBL" id="CCC53853.1"/>
    </source>
</evidence>
<dbReference type="EMBL" id="HE573027">
    <property type="protein sequence ID" value="CCC53853.1"/>
    <property type="molecule type" value="Genomic_DNA"/>
</dbReference>